<name>Q754R7_EREGS</name>
<gene>
    <name evidence="2" type="ORF">AGOS_AFR005C</name>
</gene>
<dbReference type="RefSeq" id="NP_985552.1">
    <property type="nucleotide sequence ID" value="NM_210906.1"/>
</dbReference>
<reference evidence="2 3" key="1">
    <citation type="journal article" date="2004" name="Science">
        <title>The Ashbya gossypii genome as a tool for mapping the ancient Saccharomyces cerevisiae genome.</title>
        <authorList>
            <person name="Dietrich F.S."/>
            <person name="Voegeli S."/>
            <person name="Brachat S."/>
            <person name="Lerch A."/>
            <person name="Gates K."/>
            <person name="Steiner S."/>
            <person name="Mohr C."/>
            <person name="Pohlmann R."/>
            <person name="Luedi P."/>
            <person name="Choi S."/>
            <person name="Wing R.A."/>
            <person name="Flavier A."/>
            <person name="Gaffney T.D."/>
            <person name="Philippsen P."/>
        </authorList>
    </citation>
    <scope>NUCLEOTIDE SEQUENCE [LARGE SCALE GENOMIC DNA]</scope>
    <source>
        <strain evidence="3">ATCC 10895 / CBS 109.51 / FGSC 9923 / NRRL Y-1056</strain>
    </source>
</reference>
<protein>
    <submittedName>
        <fullName evidence="2">AFR005Cp</fullName>
    </submittedName>
</protein>
<dbReference type="AlphaFoldDB" id="Q754R7"/>
<dbReference type="GeneID" id="4621791"/>
<organism evidence="2 3">
    <name type="scientific">Eremothecium gossypii (strain ATCC 10895 / CBS 109.51 / FGSC 9923 / NRRL Y-1056)</name>
    <name type="common">Yeast</name>
    <name type="synonym">Ashbya gossypii</name>
    <dbReference type="NCBI Taxonomy" id="284811"/>
    <lineage>
        <taxon>Eukaryota</taxon>
        <taxon>Fungi</taxon>
        <taxon>Dikarya</taxon>
        <taxon>Ascomycota</taxon>
        <taxon>Saccharomycotina</taxon>
        <taxon>Saccharomycetes</taxon>
        <taxon>Saccharomycetales</taxon>
        <taxon>Saccharomycetaceae</taxon>
        <taxon>Eremothecium</taxon>
    </lineage>
</organism>
<evidence type="ECO:0000313" key="2">
    <source>
        <dbReference type="EMBL" id="AAS53376.1"/>
    </source>
</evidence>
<evidence type="ECO:0000256" key="1">
    <source>
        <dbReference type="SAM" id="MobiDB-lite"/>
    </source>
</evidence>
<feature type="compositionally biased region" description="Polar residues" evidence="1">
    <location>
        <begin position="311"/>
        <end position="329"/>
    </location>
</feature>
<dbReference type="InParanoid" id="Q754R7"/>
<dbReference type="OrthoDB" id="4048165at2759"/>
<dbReference type="OMA" id="CEGARFK"/>
<proteinExistence type="predicted"/>
<reference evidence="3" key="2">
    <citation type="journal article" date="2013" name="G3 (Bethesda)">
        <title>Genomes of Ashbya fungi isolated from insects reveal four mating-type loci, numerous translocations, lack of transposons, and distinct gene duplications.</title>
        <authorList>
            <person name="Dietrich F.S."/>
            <person name="Voegeli S."/>
            <person name="Kuo S."/>
            <person name="Philippsen P."/>
        </authorList>
    </citation>
    <scope>GENOME REANNOTATION</scope>
    <source>
        <strain evidence="3">ATCC 10895 / CBS 109.51 / FGSC 9923 / NRRL Y-1056</strain>
    </source>
</reference>
<sequence length="713" mass="81231">MANNSMRNGSSQLGPDTALSLSASMCPEHGSASYNQITLKEKLREHFRMPAGFRQTFKQTYYEKLRRAQLNLVHASESYHDACEGARFKFYRALADTRQVLHEMRDAIDNIRVEAQLWRYDHINAPKLDSLFRYESLKSRSIIHRIGPGSGDEQRFHSGEVQKDKSRAVCQAPHPSPKSSNRTDTSDNTISLTTDEDAFEGNDIICSAPLKLPHTDIKNVDVLHRSASAPVELINDSDIYLSRCPTVNDSANSTYADTGLHSRVLDSETQIETVRKITDIMIRMFDEYMNDNNLDTDQRIPSLAMHESRPVTFSSHPTDLVSSNDSNTVAMPLPRPRSSVCNEIDRLNSMIESAISIYNRYSEEGLQSSIYNITDANDQNTNQSLRYSALENSNSGFSTEKSNSLSLRHYPNEAMGTMKDILDRVVNQLNQFEGSETSLCLPDSENSAGKAETVGSQFLDPTLKSVLAPVVLQRVPEGVEVPLWCTVRHTKQDLLQIEEADEDQEATNSLEYNSEQSVLFDLSDTPLICTLGKPSLEAANCGTMKTIDEDRIYDDIYAFERTMFSQMPLSLKLLFNEYPPYIYEKRLLRPLPPSLKVLFQDPEHEYEWKNTDELLLKPHHATIDSNWEFPNMYPFLVKGQATQPAAGLFFGKCWFCGHHIITKLHNCRRENLKKHLQHTADNVKFHLVDFCEDIKLEIDWVLYKFKYELFAES</sequence>
<feature type="compositionally biased region" description="Polar residues" evidence="1">
    <location>
        <begin position="177"/>
        <end position="190"/>
    </location>
</feature>
<dbReference type="EMBL" id="AE016819">
    <property type="protein sequence ID" value="AAS53376.1"/>
    <property type="molecule type" value="Genomic_DNA"/>
</dbReference>
<dbReference type="HOGENOM" id="CLU_387301_0_0_1"/>
<dbReference type="Proteomes" id="UP000000591">
    <property type="component" value="Chromosome VI"/>
</dbReference>
<feature type="region of interest" description="Disordered" evidence="1">
    <location>
        <begin position="145"/>
        <end position="190"/>
    </location>
</feature>
<evidence type="ECO:0000313" key="3">
    <source>
        <dbReference type="Proteomes" id="UP000000591"/>
    </source>
</evidence>
<feature type="region of interest" description="Disordered" evidence="1">
    <location>
        <begin position="311"/>
        <end position="334"/>
    </location>
</feature>
<accession>Q754R7</accession>
<dbReference type="KEGG" id="ago:AGOS_AFR005C"/>
<feature type="compositionally biased region" description="Basic and acidic residues" evidence="1">
    <location>
        <begin position="152"/>
        <end position="167"/>
    </location>
</feature>
<keyword evidence="3" id="KW-1185">Reference proteome</keyword>